<name>A0ABV2KUE7_9BACI</name>
<sequence length="123" mass="14518">MQRLMFEPKWDKTIADQDRKWIKAQFNQLIFADDSSIQFTILKHAYNHRNHLLVTVLIHNLSDQPVRLDSTIIDWANQATGTFTVPIDIQAKHSMPWTFIFTDYKTPIDEDDELVIRGWCKKS</sequence>
<dbReference type="RefSeq" id="WP_354219784.1">
    <property type="nucleotide sequence ID" value="NZ_JBEPMX010000005.1"/>
</dbReference>
<dbReference type="EMBL" id="JBEPMX010000005">
    <property type="protein sequence ID" value="MET3683194.1"/>
    <property type="molecule type" value="Genomic_DNA"/>
</dbReference>
<dbReference type="InterPro" id="IPR030910">
    <property type="entry name" value="SLAP_dom"/>
</dbReference>
<dbReference type="NCBIfam" id="TIGR04398">
    <property type="entry name" value="SLAP_DUP"/>
    <property type="match status" value="1"/>
</dbReference>
<gene>
    <name evidence="1" type="ORF">ABID56_001285</name>
</gene>
<comment type="caution">
    <text evidence="1">The sequence shown here is derived from an EMBL/GenBank/DDBJ whole genome shotgun (WGS) entry which is preliminary data.</text>
</comment>
<evidence type="ECO:0000313" key="2">
    <source>
        <dbReference type="Proteomes" id="UP001549167"/>
    </source>
</evidence>
<evidence type="ECO:0000313" key="1">
    <source>
        <dbReference type="EMBL" id="MET3683194.1"/>
    </source>
</evidence>
<reference evidence="1 2" key="1">
    <citation type="submission" date="2024-06" db="EMBL/GenBank/DDBJ databases">
        <title>Genomic Encyclopedia of Type Strains, Phase IV (KMG-IV): sequencing the most valuable type-strain genomes for metagenomic binning, comparative biology and taxonomic classification.</title>
        <authorList>
            <person name="Goeker M."/>
        </authorList>
    </citation>
    <scope>NUCLEOTIDE SEQUENCE [LARGE SCALE GENOMIC DNA]</scope>
    <source>
        <strain evidence="1 2">DSM 23520</strain>
    </source>
</reference>
<proteinExistence type="predicted"/>
<dbReference type="Proteomes" id="UP001549167">
    <property type="component" value="Unassembled WGS sequence"/>
</dbReference>
<protein>
    <submittedName>
        <fullName evidence="1">SLAP domain-containing protein</fullName>
    </submittedName>
</protein>
<accession>A0ABV2KUE7</accession>
<organism evidence="1 2">
    <name type="scientific">Alkalibacillus flavidus</name>
    <dbReference type="NCBI Taxonomy" id="546021"/>
    <lineage>
        <taxon>Bacteria</taxon>
        <taxon>Bacillati</taxon>
        <taxon>Bacillota</taxon>
        <taxon>Bacilli</taxon>
        <taxon>Bacillales</taxon>
        <taxon>Bacillaceae</taxon>
        <taxon>Alkalibacillus</taxon>
    </lineage>
</organism>
<keyword evidence="2" id="KW-1185">Reference proteome</keyword>